<accession>F8FQH4</accession>
<feature type="coiled-coil region" evidence="1">
    <location>
        <begin position="576"/>
        <end position="603"/>
    </location>
</feature>
<dbReference type="AlphaFoldDB" id="F8FQH4"/>
<dbReference type="KEGG" id="pms:KNP414_00631"/>
<evidence type="ECO:0000256" key="1">
    <source>
        <dbReference type="SAM" id="Coils"/>
    </source>
</evidence>
<dbReference type="HOGENOM" id="CLU_449664_0_0_9"/>
<dbReference type="GO" id="GO:0016740">
    <property type="term" value="F:transferase activity"/>
    <property type="evidence" value="ECO:0007669"/>
    <property type="project" value="UniProtKB-KW"/>
</dbReference>
<evidence type="ECO:0000313" key="2">
    <source>
        <dbReference type="EMBL" id="AEI39235.1"/>
    </source>
</evidence>
<dbReference type="InterPro" id="IPR029063">
    <property type="entry name" value="SAM-dependent_MTases_sf"/>
</dbReference>
<protein>
    <submittedName>
        <fullName evidence="2">Glycosyl transferase group 1</fullName>
    </submittedName>
</protein>
<dbReference type="Gene3D" id="3.40.50.150">
    <property type="entry name" value="Vaccinia Virus protein VP39"/>
    <property type="match status" value="1"/>
</dbReference>
<dbReference type="SUPFAM" id="SSF53335">
    <property type="entry name" value="S-adenosyl-L-methionine-dependent methyltransferases"/>
    <property type="match status" value="1"/>
</dbReference>
<proteinExistence type="predicted"/>
<evidence type="ECO:0000313" key="3">
    <source>
        <dbReference type="Proteomes" id="UP000006620"/>
    </source>
</evidence>
<name>F8FQH4_PAEMK</name>
<dbReference type="EMBL" id="CP002869">
    <property type="protein sequence ID" value="AEI39235.1"/>
    <property type="molecule type" value="Genomic_DNA"/>
</dbReference>
<gene>
    <name evidence="2" type="ordered locus">KNP414_00631</name>
</gene>
<keyword evidence="1" id="KW-0175">Coiled coil</keyword>
<reference evidence="2 3" key="2">
    <citation type="journal article" date="2013" name="Genome Announc.">
        <title>Genome Sequence of Growth-Improving Paenibacillus mucilaginosus Strain KNP414.</title>
        <authorList>
            <person name="Lu J.J."/>
            <person name="Wang J.F."/>
            <person name="Hu X.F."/>
        </authorList>
    </citation>
    <scope>NUCLEOTIDE SEQUENCE [LARGE SCALE GENOMIC DNA]</scope>
    <source>
        <strain evidence="2 3">KNP414</strain>
    </source>
</reference>
<reference evidence="3" key="1">
    <citation type="submission" date="2011-06" db="EMBL/GenBank/DDBJ databases">
        <title>Complete genome sequence of Paenibacillus mucilaginosus KNP414.</title>
        <authorList>
            <person name="Wang J."/>
            <person name="Hu S."/>
            <person name="Hu X."/>
            <person name="Zhang B."/>
            <person name="Dong D."/>
            <person name="Zhang S."/>
            <person name="Zhao K."/>
            <person name="Wu D."/>
        </authorList>
    </citation>
    <scope>NUCLEOTIDE SEQUENCE [LARGE SCALE GENOMIC DNA]</scope>
    <source>
        <strain evidence="3">KNP414</strain>
    </source>
</reference>
<organism evidence="2 3">
    <name type="scientific">Paenibacillus mucilaginosus (strain KNP414)</name>
    <dbReference type="NCBI Taxonomy" id="1036673"/>
    <lineage>
        <taxon>Bacteria</taxon>
        <taxon>Bacillati</taxon>
        <taxon>Bacillota</taxon>
        <taxon>Bacilli</taxon>
        <taxon>Bacillales</taxon>
        <taxon>Paenibacillaceae</taxon>
        <taxon>Paenibacillus</taxon>
    </lineage>
</organism>
<dbReference type="Proteomes" id="UP000006620">
    <property type="component" value="Chromosome"/>
</dbReference>
<dbReference type="CDD" id="cd02440">
    <property type="entry name" value="AdoMet_MTases"/>
    <property type="match status" value="1"/>
</dbReference>
<sequence length="607" mass="70418">MTVEKMAFAHRFKRHPLFLLEFGRELVHKTVNDAVLVFEKVASDEGSVSFHYDELIQLSHEAVERLHQYTSSLKYIKPNDYILDLSYSQGAGAAVLWEGTSCSNIVGVSSDCGRVRYAKQTYEAGREGVEFKHIEDAAGISSIINDLSQHEFDVVLLLGYEEVDEAWWDTFKLIKHVIRPGGRVLCTIPQSIGVEAILSYLTPDYMIEHWNKSNHTEAAYYFIVGMVSPLTEDVPYEERVLWTQHRYPHDFHHSFQSAYKYPWIQHALVTMGVRTEAKELREELLKSIINDEDTQGTDYGAALCVQGYQVIMAENPDPSELNLLIKRLSHYTMDVPLNNKMKVRWHISCLFLLGQCYLLKGNFNMAFQTLMRCLKHDFLSYSPHLGTKIVQSSIQLGILSLYNDMNKARSLWLEALEKVQKAFSVPWEEWYGHREEPLTFGLREASHLLELGSQAAYALWLTADPNRIRSNLIQQIYEFSSSYQTTKIVLNNRQLHNQTAELKDWIQELSDSKSWIEDQWKQAIGQNNELEIQLSELKEWVQELELGKNWVESKLEETKVIVMQKDEIIKELKTYIEELNVGRAWNENKIKELEQRLLDIENENKPS</sequence>
<dbReference type="PATRIC" id="fig|1036673.3.peg.557"/>
<keyword evidence="2" id="KW-0808">Transferase</keyword>